<name>A0A9P1DUT2_9DINO</name>
<keyword evidence="7" id="KW-1185">Reference proteome</keyword>
<protein>
    <submittedName>
        <fullName evidence="6">Tenascin-X</fullName>
    </submittedName>
</protein>
<evidence type="ECO:0000313" key="5">
    <source>
        <dbReference type="EMBL" id="CAL1170094.1"/>
    </source>
</evidence>
<proteinExistence type="predicted"/>
<evidence type="ECO:0000313" key="4">
    <source>
        <dbReference type="EMBL" id="CAI4016719.1"/>
    </source>
</evidence>
<feature type="region of interest" description="Disordered" evidence="2">
    <location>
        <begin position="715"/>
        <end position="809"/>
    </location>
</feature>
<reference evidence="5" key="2">
    <citation type="submission" date="2024-04" db="EMBL/GenBank/DDBJ databases">
        <authorList>
            <person name="Chen Y."/>
            <person name="Shah S."/>
            <person name="Dougan E. K."/>
            <person name="Thang M."/>
            <person name="Chan C."/>
        </authorList>
    </citation>
    <scope>NUCLEOTIDE SEQUENCE [LARGE SCALE GENOMIC DNA]</scope>
</reference>
<accession>A0A9P1DUT2</accession>
<dbReference type="Proteomes" id="UP001152797">
    <property type="component" value="Unassembled WGS sequence"/>
</dbReference>
<sequence>MWMTSGWSRRVDPVMWRLEVSDDNSTWTLADLRSTTQPVTYYRRRIASFGSPEEDSWYPLRKSNELWEWADRVLPSHRSQTTGPVALEYQALLVNTLGASPWVTVHHLASDDYVRQEATFWLQQLRPDVSVYVEHSNEVWNPLFPQGRFATQKGVELGLVDSTCRTPEAHCSRVRYNAYRSKQIFDIWTDVWSGQRSRLKYVISTQAVWADVTNDLLSQNNGAGADLLGITGYMSPQGGIDPSYSPRTPAEVIDLFTQGKESARSWVRAQKAIADAAGLGITFYEGGVGLVEDGVIEGGLAIGAITELLMATGRTPAFQSAVEAWLDMFREELGDSTLFMYFVDTGFWSKYGQWGNREYYDAATATSPAAAAVHAYLDRLAGSRPACVAANSLGRGLPPDSFMGPPAVWKPGRGDLLVKGQRYQVTWGDPERLPSGLVLDFHLWKTSSCSGEATMTDEHLGFANAATGKFSWEVPSSLQAGDDYFVEIRARAPAAMPSNYSSFFSVIDVADAPPTYVLYVENDVDLLSAFHRDCKKGDEWAIQPHFRIGSCTYSSAEGCRQYRTSRVHDGPPPYLHGSFLPLKDCTLHVVGLRQTMQLEGLTRGFDLTAEDNLAKVVANASQLPPGAVSISVVGGNLGRRLAATTGTVTLELSMSSDDSQVGAAALSLSSLSSNTPFLSQASSALGESSLSVSVTGNLSAVDGASAEVVEQLMTTTTTTTTTTSSSSSSDGTSSSVDGQTTSGDDSGTTNAGTTTAGPSATLSGSSTTTMGETSRTTGLGQTSSAPASSTAGGSATTDEQPTTTDEFESGTWANAAARQLGEMTLGCAALVWLMVLSAATRPE</sequence>
<dbReference type="Pfam" id="PF10342">
    <property type="entry name" value="Kre9_KNH"/>
    <property type="match status" value="1"/>
</dbReference>
<dbReference type="EMBL" id="CAMXCT030006599">
    <property type="protein sequence ID" value="CAL4804031.1"/>
    <property type="molecule type" value="Genomic_DNA"/>
</dbReference>
<evidence type="ECO:0000313" key="6">
    <source>
        <dbReference type="EMBL" id="CAL4804031.1"/>
    </source>
</evidence>
<dbReference type="OrthoDB" id="527990at2759"/>
<feature type="domain" description="Yeast cell wall synthesis Kre9/Knh1-like N-terminal" evidence="3">
    <location>
        <begin position="410"/>
        <end position="506"/>
    </location>
</feature>
<evidence type="ECO:0000256" key="2">
    <source>
        <dbReference type="SAM" id="MobiDB-lite"/>
    </source>
</evidence>
<organism evidence="4">
    <name type="scientific">Cladocopium goreaui</name>
    <dbReference type="NCBI Taxonomy" id="2562237"/>
    <lineage>
        <taxon>Eukaryota</taxon>
        <taxon>Sar</taxon>
        <taxon>Alveolata</taxon>
        <taxon>Dinophyceae</taxon>
        <taxon>Suessiales</taxon>
        <taxon>Symbiodiniaceae</taxon>
        <taxon>Cladocopium</taxon>
    </lineage>
</organism>
<dbReference type="EMBL" id="CAMXCT010006599">
    <property type="protein sequence ID" value="CAI4016719.1"/>
    <property type="molecule type" value="Genomic_DNA"/>
</dbReference>
<feature type="compositionally biased region" description="Low complexity" evidence="2">
    <location>
        <begin position="715"/>
        <end position="797"/>
    </location>
</feature>
<reference evidence="4" key="1">
    <citation type="submission" date="2022-10" db="EMBL/GenBank/DDBJ databases">
        <authorList>
            <person name="Chen Y."/>
            <person name="Dougan E. K."/>
            <person name="Chan C."/>
            <person name="Rhodes N."/>
            <person name="Thang M."/>
        </authorList>
    </citation>
    <scope>NUCLEOTIDE SEQUENCE</scope>
</reference>
<comment type="caution">
    <text evidence="4">The sequence shown here is derived from an EMBL/GenBank/DDBJ whole genome shotgun (WGS) entry which is preliminary data.</text>
</comment>
<gene>
    <name evidence="4" type="ORF">C1SCF055_LOCUS41426</name>
</gene>
<evidence type="ECO:0000259" key="3">
    <source>
        <dbReference type="Pfam" id="PF10342"/>
    </source>
</evidence>
<dbReference type="AlphaFoldDB" id="A0A9P1DUT2"/>
<dbReference type="InterPro" id="IPR018466">
    <property type="entry name" value="Kre9/Knh1-like_N"/>
</dbReference>
<keyword evidence="1" id="KW-0732">Signal</keyword>
<dbReference type="EMBL" id="CAMXCT020006599">
    <property type="protein sequence ID" value="CAL1170094.1"/>
    <property type="molecule type" value="Genomic_DNA"/>
</dbReference>
<evidence type="ECO:0000256" key="1">
    <source>
        <dbReference type="ARBA" id="ARBA00022729"/>
    </source>
</evidence>
<evidence type="ECO:0000313" key="7">
    <source>
        <dbReference type="Proteomes" id="UP001152797"/>
    </source>
</evidence>